<dbReference type="GO" id="GO:0004601">
    <property type="term" value="F:peroxidase activity"/>
    <property type="evidence" value="ECO:0007669"/>
    <property type="project" value="UniProtKB-KW"/>
</dbReference>
<comment type="similarity">
    <text evidence="7">Belongs to the chloroperoxidase family.</text>
</comment>
<dbReference type="EMBL" id="KZ559504">
    <property type="protein sequence ID" value="PLN85461.1"/>
    <property type="molecule type" value="Genomic_DNA"/>
</dbReference>
<evidence type="ECO:0000259" key="8">
    <source>
        <dbReference type="PROSITE" id="PS51405"/>
    </source>
</evidence>
<evidence type="ECO:0000313" key="9">
    <source>
        <dbReference type="EMBL" id="PLN85461.1"/>
    </source>
</evidence>
<evidence type="ECO:0000256" key="4">
    <source>
        <dbReference type="ARBA" id="ARBA00022723"/>
    </source>
</evidence>
<keyword evidence="3" id="KW-0349">Heme</keyword>
<dbReference type="InterPro" id="IPR000028">
    <property type="entry name" value="Chloroperoxidase"/>
</dbReference>
<name>A0A2J5I664_9EURO</name>
<evidence type="ECO:0000256" key="1">
    <source>
        <dbReference type="ARBA" id="ARBA00001970"/>
    </source>
</evidence>
<dbReference type="OrthoDB" id="407298at2759"/>
<protein>
    <submittedName>
        <fullName evidence="9">Peroxidase, family 2-domain-containing protein</fullName>
    </submittedName>
</protein>
<keyword evidence="10" id="KW-1185">Reference proteome</keyword>
<keyword evidence="2 9" id="KW-0575">Peroxidase</keyword>
<keyword evidence="6" id="KW-0408">Iron</keyword>
<evidence type="ECO:0000256" key="2">
    <source>
        <dbReference type="ARBA" id="ARBA00022559"/>
    </source>
</evidence>
<dbReference type="Proteomes" id="UP000235023">
    <property type="component" value="Unassembled WGS sequence"/>
</dbReference>
<dbReference type="Pfam" id="PF01328">
    <property type="entry name" value="Peroxidase_2"/>
    <property type="match status" value="1"/>
</dbReference>
<gene>
    <name evidence="9" type="ORF">BDW42DRAFT_190749</name>
</gene>
<feature type="domain" description="Heme haloperoxidase family profile" evidence="8">
    <location>
        <begin position="171"/>
        <end position="378"/>
    </location>
</feature>
<reference evidence="10" key="1">
    <citation type="submission" date="2017-12" db="EMBL/GenBank/DDBJ databases">
        <authorList>
            <consortium name="DOE Joint Genome Institute"/>
            <person name="Mondo S.J."/>
            <person name="Kjaerbolling I."/>
            <person name="Vesth T.C."/>
            <person name="Frisvad J.C."/>
            <person name="Nybo J.L."/>
            <person name="Theobald S."/>
            <person name="Kuo A."/>
            <person name="Bowyer P."/>
            <person name="Matsuda Y."/>
            <person name="Lyhne E.K."/>
            <person name="Kogle M.E."/>
            <person name="Clum A."/>
            <person name="Lipzen A."/>
            <person name="Salamov A."/>
            <person name="Ngan C.Y."/>
            <person name="Daum C."/>
            <person name="Chiniquy J."/>
            <person name="Barry K."/>
            <person name="LaButti K."/>
            <person name="Haridas S."/>
            <person name="Simmons B.A."/>
            <person name="Magnuson J.K."/>
            <person name="Mortensen U.H."/>
            <person name="Larsen T.O."/>
            <person name="Grigoriev I.V."/>
            <person name="Baker S.E."/>
            <person name="Andersen M.R."/>
            <person name="Nordberg H.P."/>
            <person name="Cantor M.N."/>
            <person name="Hua S.X."/>
        </authorList>
    </citation>
    <scope>NUCLEOTIDE SEQUENCE [LARGE SCALE GENOMIC DNA]</scope>
    <source>
        <strain evidence="10">IBT 19404</strain>
    </source>
</reference>
<dbReference type="PANTHER" id="PTHR33577">
    <property type="entry name" value="STERIGMATOCYSTIN BIOSYNTHESIS PEROXIDASE STCC-RELATED"/>
    <property type="match status" value="1"/>
</dbReference>
<dbReference type="GO" id="GO:0046872">
    <property type="term" value="F:metal ion binding"/>
    <property type="evidence" value="ECO:0007669"/>
    <property type="project" value="UniProtKB-KW"/>
</dbReference>
<dbReference type="AlphaFoldDB" id="A0A2J5I664"/>
<organism evidence="9 10">
    <name type="scientific">Aspergillus taichungensis</name>
    <dbReference type="NCBI Taxonomy" id="482145"/>
    <lineage>
        <taxon>Eukaryota</taxon>
        <taxon>Fungi</taxon>
        <taxon>Dikarya</taxon>
        <taxon>Ascomycota</taxon>
        <taxon>Pezizomycotina</taxon>
        <taxon>Eurotiomycetes</taxon>
        <taxon>Eurotiomycetidae</taxon>
        <taxon>Eurotiales</taxon>
        <taxon>Aspergillaceae</taxon>
        <taxon>Aspergillus</taxon>
        <taxon>Aspergillus subgen. Circumdati</taxon>
    </lineage>
</organism>
<dbReference type="SUPFAM" id="SSF47571">
    <property type="entry name" value="Cloroperoxidase"/>
    <property type="match status" value="1"/>
</dbReference>
<accession>A0A2J5I664</accession>
<evidence type="ECO:0000313" key="10">
    <source>
        <dbReference type="Proteomes" id="UP000235023"/>
    </source>
</evidence>
<proteinExistence type="inferred from homology"/>
<dbReference type="Gene3D" id="1.10.489.10">
    <property type="entry name" value="Chloroperoxidase-like"/>
    <property type="match status" value="1"/>
</dbReference>
<evidence type="ECO:0000256" key="5">
    <source>
        <dbReference type="ARBA" id="ARBA00023002"/>
    </source>
</evidence>
<dbReference type="PROSITE" id="PS51405">
    <property type="entry name" value="HEME_HALOPEROXIDASE"/>
    <property type="match status" value="1"/>
</dbReference>
<dbReference type="PANTHER" id="PTHR33577:SF7">
    <property type="entry name" value="HEME HALOPEROXIDASE FAMILY PROFILE DOMAIN-CONTAINING PROTEIN"/>
    <property type="match status" value="1"/>
</dbReference>
<sequence length="410" mass="45719">MSTRDFYTVAHETLQCIYHSVEVAQIAHARIQAHKATTGASDEPEAELEAVIHGLERLIDHFEFRLDNEIGNTPMAIRLKTTLRGIRDLLEDLRPSPELEDLCASLERLGVEIRDEMNGMKSPFAQGRLQESPCQESALKTLDSSTMKLTILLTALSFGLAAANPHYAQGSASKWDAPGPNDFRGPCPMLNTLANHHFLPHDGRGITKDVLTRGLGEGLNFNASLASLMFKMATVANPEPNATFFTLDHLNRHNVLEHDASLSRTDAYFGNNHVFNETIFNETRAYWTAPLLDAKMLANSKIARQVSSRAYNPTYKFTSNTEAFSVGEVSAPIVAFGDMEAATVKRELVEYFFENERLPTELGWSRKKNVVNIEDITRLSQVITNATNLLTGSQEKKTRRKDLHSGFQVL</sequence>
<keyword evidence="4" id="KW-0479">Metal-binding</keyword>
<evidence type="ECO:0000256" key="7">
    <source>
        <dbReference type="ARBA" id="ARBA00025795"/>
    </source>
</evidence>
<keyword evidence="5" id="KW-0560">Oxidoreductase</keyword>
<evidence type="ECO:0000256" key="6">
    <source>
        <dbReference type="ARBA" id="ARBA00023004"/>
    </source>
</evidence>
<comment type="cofactor">
    <cofactor evidence="1">
        <name>heme b</name>
        <dbReference type="ChEBI" id="CHEBI:60344"/>
    </cofactor>
</comment>
<dbReference type="InterPro" id="IPR036851">
    <property type="entry name" value="Chloroperoxidase-like_sf"/>
</dbReference>
<evidence type="ECO:0000256" key="3">
    <source>
        <dbReference type="ARBA" id="ARBA00022617"/>
    </source>
</evidence>